<dbReference type="CDD" id="cd14537">
    <property type="entry name" value="PTP-MTMR10-like"/>
    <property type="match status" value="1"/>
</dbReference>
<sequence>MSQKPVDSILYELLVYSEWIREPEILLKLTKPQNKLVKFATHPWMLKELIPRAETVNDKISRLISARLPWQFAVGEDGKVVAVIEDTMLEIRTSRDEYSSVIGKASIARDHFPQYRKAVWSPDCSLLACAFSSGKIGLYDLLGSNILNIEPKVPSNEEWPNANEAISGILFLEDRVKSPKWSYELIAIDYKGNLRSFLVSPTEGFREHHTFNFSSYYRNGITTVSLLQPGNLLLLAGPSDIQMDQKGRGSSAGISAWRVLSDHPYYSPAFSSEEDLLNIQGPRGIWNWLPSFRSSQQPLEESKAESDVLAMRVSPQRKYLACIHTSGAISLWYIPSLRLFKHWNLRDQPDHNVINPQIIQGIQDKTKYNENCIDYLPVDISWWSENVLIISRYSGAVSVCSISDLQNLLGESPEFFAGCPQISAAYGDGKGFLSLECEVNFTRKKKSQFDDSLEEEELDEGISSDEAEISQDASMLGRGAGAVKAALYWATDSDKFKPPRANPKIMKRTYRLLGLKSTTPEELYSRKIDNEEYGEALQLARAYGLDCDLVYQRQWRSKKVSVATIHDYLSKISKRSWVLKECADRVPETAAAARELLQFGLHATSKRVLFSVATSSEESMTGLELKESVEESEDYEDVNTSDLLQEDLNVEQTDIIRSRQKLLRYMDMLSTYELILGKESDVLYNLDFYAKFRMQSPLKSAIEFARNGSWQAVSTMLTYHSHCLMKHRLPIISNLPETIDPHDYRSLLPECDEEEVVPWITDILRDQDWCETFYFRMEEDDGKIMYEDDPSLLQFAEPVLDKDLVGRWYVARATALEERSKMVDHALSLISLGQARGVPGLESLFGELSTLEMLVYEVQVEELSLSGLRKYNDLEQAHLLVSKSTSDSFVSDCKSVLLPHLMRCEAKQPGRQVKLFHNLLVDISRSSLVLPLQVFRHFKNDSTCELIKSEQDVLSLALDCIYAYPGTDQLDIALQLINCLPEKSYGEKSKEILELYNQIDRMHGHLIAAEILSHHANLSMPMFKLRDMGSDEKSSFMTLTQMARSLTKRTPTATQSQWSALLTDMLSLQAKVFSCIELEKCFEIYAETLLASGHKANIRYAGSIMECSKSESHEGNEQKIRYDTSVALILKASREYFDSSESLSDSSMDYAKSCLLLITDENDEIKEELDLIASLQILKDFGVSILPIQVRLTPNKLKLLRDCLKARATAYRNSQRLLQLANFLRICKEDPRAREASVLNLIAEAALNANDYNCCADVCQKMMDKSHSSGWEIARKLSECEDYLDISVKRRLLAFATLNCEPSAMQELIKQSQKLELQMLHERIGSKMADGAVSSFSALSPTNDDFCDALSSPEVERKEFTIIPKIIQQSASVLKNKTRNVLQNIGNETYWKSAFDWLPQTGNERSSITDRVFTQGFHTFYSNLHGPKCHESGLGYHYDSFAMQTIDPTIDLLISIVRVSILEEISDKDTEDVGLNDDIILKAAKNLSQAKELFLQLPRSIVTLQTAAYYFALKVCLEELSNEDFEARSDASLTDPFKLIHLVNQNKIPGCTSTDVSTEARKLLASFIALQGEFLQTLQLQSLNCGVDPLRFSHDVQYRHDSIIGLAMTDDIEQLELAQSLAEKYEIPPSQLAVSYLTHLLLDERGVNHEKLMDAVTEQEEHLSPDIIGQLEKQVLPHIAGTDHLRLVSYYTVLQKISDSTLYYGLPPSHHIKLIKKVKATSNDIDYKVLSSNPDELLRTLPGALRCTIQPGELYRAWMLKLFFQVSKNSTDEQWQGKFNICKEHFSKLNASEFEDVAAELIFSRDAYNHISRMRRLEFLAEMLKFCRGRQQIEEWGVVASKLQTWNDHLELYTADVLENLTSAQSSEYAKRMEMSRGDEATVEVIVDEIILCDLPLSLVSTLLSLRTSDLSLSIYLTKKLQQARESARWDLVCASLKRLNQLFREVPDLQLDKQLLKAQIEPLCADPDIDPAVRLQALKITPRIARKSTEDVADEVDGKSCALYTTQAVLASAWPNSQEVSVRSEDLESPQTRNKLFDSLLNEARSWQQLVALSEVLKAWHLAGLECSDLWTQLVPKMLESKECSQGEIYELLHDIVRTKAMPSEGLLELIQPMQDIGHKLQLYLLNEDAILKEQAVILFENEDADWEAIVDSDLITMLLERNVVINVISTPVYPYILAFLLKEEATEQIEEVVECLLRAGHKAEAGSLLLQAKRSWVSERAIGPIVIGNAVYAMTHSFKSYIDIKEDHFGAEELDPNGTKKNVEQCQPRLLEGEAVTAAEDNVLQFVSLCERKHGRSGTLFVTNFKLSFVPCVSTEKEGPECQKSRLLGEFDVSLCNIDCVYHITREKKRKLIGGQNVSSKIKGLLIVCKNMRTLTYSFKFSSVNSGKNIANALLHYAFPRRHHLLFAYDYREPNLRKSRSDILLFQEQSDWMRELKNSNCAGWRITSSNTLYNLSANLPSFFVVPESALDWQLETASRHFRDNRPPVWCWGTTEGAALVRMADMLPGINDRVQENIMLEQVRKAHPKKRQPQIFDLQKSLPTPRDLQISFGKLRDICSPESASRFWNQEQDFFGRMDSTRWLHYVSGCLAIAQQAANALASGETIVLQEGEGRDVSTIVSSLVQLMCNPSCRSILGFQSLIQKEWIALGHPFCSRLGLIAESDVDQSPMFLLFLDCVWQILNQFPGKFEFTETYLTTLWDSCHVGIFDTFLFNSERDRAYSVTDAHNPLHLRSVWDWEEQYGPEDIALFRNPLYALEAPVQIKKLQILPVSCGLSALEVWQQCYCRWVPMLEVRGGGRVQVNFQVRLLADEIIELKKKADAWRRGLNPDRVPPFSFSEELTFACDSAVLRDRLRNNPGSFFPFMHHSAVSAGEVLLSTSILGDEDEMDERDCGLNESTYSLSTAV</sequence>
<gene>
    <name evidence="3" type="ORF">CLODIP_2_CD07068</name>
</gene>
<dbReference type="InterPro" id="IPR029021">
    <property type="entry name" value="Prot-tyrosine_phosphatase-like"/>
</dbReference>
<evidence type="ECO:0000313" key="3">
    <source>
        <dbReference type="EMBL" id="CAB3379604.1"/>
    </source>
</evidence>
<dbReference type="GO" id="GO:0070939">
    <property type="term" value="C:Dsl1/NZR complex"/>
    <property type="evidence" value="ECO:0007669"/>
    <property type="project" value="TreeGrafter"/>
</dbReference>
<dbReference type="SUPFAM" id="SSF50978">
    <property type="entry name" value="WD40 repeat-like"/>
    <property type="match status" value="1"/>
</dbReference>
<dbReference type="SUPFAM" id="SSF52799">
    <property type="entry name" value="(Phosphotyrosine protein) phosphatases II"/>
    <property type="match status" value="1"/>
</dbReference>
<dbReference type="GO" id="GO:0006890">
    <property type="term" value="P:retrograde vesicle-mediated transport, Golgi to endoplasmic reticulum"/>
    <property type="evidence" value="ECO:0007669"/>
    <property type="project" value="TreeGrafter"/>
</dbReference>
<dbReference type="Pfam" id="PF06602">
    <property type="entry name" value="Myotub-related"/>
    <property type="match status" value="2"/>
</dbReference>
<dbReference type="PROSITE" id="PS51339">
    <property type="entry name" value="PPASE_MYOTUBULARIN"/>
    <property type="match status" value="1"/>
</dbReference>
<organism evidence="3 4">
    <name type="scientific">Cloeon dipterum</name>
    <dbReference type="NCBI Taxonomy" id="197152"/>
    <lineage>
        <taxon>Eukaryota</taxon>
        <taxon>Metazoa</taxon>
        <taxon>Ecdysozoa</taxon>
        <taxon>Arthropoda</taxon>
        <taxon>Hexapoda</taxon>
        <taxon>Insecta</taxon>
        <taxon>Pterygota</taxon>
        <taxon>Palaeoptera</taxon>
        <taxon>Ephemeroptera</taxon>
        <taxon>Pisciforma</taxon>
        <taxon>Baetidae</taxon>
        <taxon>Cloeon</taxon>
    </lineage>
</organism>
<dbReference type="Proteomes" id="UP000494165">
    <property type="component" value="Unassembled WGS sequence"/>
</dbReference>
<dbReference type="OrthoDB" id="19988at2759"/>
<evidence type="ECO:0000256" key="1">
    <source>
        <dbReference type="ARBA" id="ARBA00007471"/>
    </source>
</evidence>
<feature type="domain" description="Myotubularin phosphatase" evidence="2">
    <location>
        <begin position="2428"/>
        <end position="2787"/>
    </location>
</feature>
<dbReference type="GO" id="GO:0000149">
    <property type="term" value="F:SNARE binding"/>
    <property type="evidence" value="ECO:0007669"/>
    <property type="project" value="TreeGrafter"/>
</dbReference>
<dbReference type="Gene3D" id="2.130.10.10">
    <property type="entry name" value="YVTN repeat-like/Quinoprotein amine dehydrogenase"/>
    <property type="match status" value="1"/>
</dbReference>
<protein>
    <recommendedName>
        <fullName evidence="2">Myotubularin phosphatase domain-containing protein</fullName>
    </recommendedName>
</protein>
<accession>A0A8S1DAD2</accession>
<dbReference type="Gene3D" id="2.30.29.30">
    <property type="entry name" value="Pleckstrin-homology domain (PH domain)/Phosphotyrosine-binding domain (PTB)"/>
    <property type="match status" value="1"/>
</dbReference>
<dbReference type="SUPFAM" id="SSF50729">
    <property type="entry name" value="PH domain-like"/>
    <property type="match status" value="1"/>
</dbReference>
<dbReference type="InterPro" id="IPR036322">
    <property type="entry name" value="WD40_repeat_dom_sf"/>
</dbReference>
<dbReference type="Pfam" id="PF15492">
    <property type="entry name" value="Nbas_N"/>
    <property type="match status" value="1"/>
</dbReference>
<dbReference type="InterPro" id="IPR022587">
    <property type="entry name" value="MTMR12-like_C"/>
</dbReference>
<evidence type="ECO:0000259" key="2">
    <source>
        <dbReference type="PROSITE" id="PS51339"/>
    </source>
</evidence>
<dbReference type="InterPro" id="IPR011993">
    <property type="entry name" value="PH-like_dom_sf"/>
</dbReference>
<dbReference type="InterPro" id="IPR015943">
    <property type="entry name" value="WD40/YVTN_repeat-like_dom_sf"/>
</dbReference>
<comment type="similarity">
    <text evidence="1">Belongs to the protein-tyrosine phosphatase family. Non-receptor class myotubularin subfamily.</text>
</comment>
<reference evidence="3 4" key="1">
    <citation type="submission" date="2020-04" db="EMBL/GenBank/DDBJ databases">
        <authorList>
            <person name="Alioto T."/>
            <person name="Alioto T."/>
            <person name="Gomez Garrido J."/>
        </authorList>
    </citation>
    <scope>NUCLEOTIDE SEQUENCE [LARGE SCALE GENOMIC DNA]</scope>
</reference>
<evidence type="ECO:0000313" key="4">
    <source>
        <dbReference type="Proteomes" id="UP000494165"/>
    </source>
</evidence>
<dbReference type="Pfam" id="PF12578">
    <property type="entry name" value="3-PAP"/>
    <property type="match status" value="1"/>
</dbReference>
<dbReference type="PANTHER" id="PTHR15922">
    <property type="entry name" value="NEUROBLASTOMA-AMPLIFIED SEQUENCE"/>
    <property type="match status" value="1"/>
</dbReference>
<dbReference type="InterPro" id="IPR010569">
    <property type="entry name" value="Myotubularin-like_Pase_dom"/>
</dbReference>
<dbReference type="PANTHER" id="PTHR15922:SF2">
    <property type="entry name" value="NBAS SUBUNIT OF NRZ TETHERING COMPLEX"/>
    <property type="match status" value="1"/>
</dbReference>
<comment type="caution">
    <text evidence="3">The sequence shown here is derived from an EMBL/GenBank/DDBJ whole genome shotgun (WGS) entry which is preliminary data.</text>
</comment>
<keyword evidence="4" id="KW-1185">Reference proteome</keyword>
<dbReference type="EMBL" id="CADEPI010000189">
    <property type="protein sequence ID" value="CAB3379604.1"/>
    <property type="molecule type" value="Genomic_DNA"/>
</dbReference>
<dbReference type="InterPro" id="IPR029145">
    <property type="entry name" value="NBAS_N"/>
</dbReference>
<name>A0A8S1DAD2_9INSE</name>
<proteinExistence type="inferred from homology"/>